<dbReference type="RefSeq" id="WP_074643216.1">
    <property type="nucleotide sequence ID" value="NZ_FOFU01000004.1"/>
</dbReference>
<dbReference type="SUPFAM" id="SSF53649">
    <property type="entry name" value="Alkaline phosphatase-like"/>
    <property type="match status" value="1"/>
</dbReference>
<dbReference type="InterPro" id="IPR017850">
    <property type="entry name" value="Alkaline_phosphatase_core_sf"/>
</dbReference>
<proteinExistence type="predicted"/>
<evidence type="ECO:0000313" key="2">
    <source>
        <dbReference type="Proteomes" id="UP000182360"/>
    </source>
</evidence>
<gene>
    <name evidence="1" type="ORF">SAMN04487977_104211</name>
</gene>
<dbReference type="InterPro" id="IPR002591">
    <property type="entry name" value="Phosphodiest/P_Trfase"/>
</dbReference>
<reference evidence="1 2" key="1">
    <citation type="submission" date="2016-10" db="EMBL/GenBank/DDBJ databases">
        <authorList>
            <person name="de Groot N.N."/>
        </authorList>
    </citation>
    <scope>NUCLEOTIDE SEQUENCE [LARGE SCALE GENOMIC DNA]</scope>
    <source>
        <strain evidence="1 2">B25</strain>
    </source>
</reference>
<accession>A0A1H9FYD3</accession>
<dbReference type="Proteomes" id="UP000182360">
    <property type="component" value="Unassembled WGS sequence"/>
</dbReference>
<sequence>MIKKELLPDYNNCLVNLANSVLKKFGAETTAATLPLADKILAGNYKNVVVLLLDALGISILEKHLKPEGFFRSHLAGAFNSVYPPTTVAATTSIMSGLYPNEHGWLGWDVYYPQLDKNVTVFRNTEQKSEKAVAQPESYDASGKPIWTEDSWNEIVPAADFHVGNTFTPYKSVVDKINEAGGKAYSSMPFLPPYPQDLEAILNRIKNLCDEDGQKYIYAYWNEPDATMHATGTVSNETHEMVTALEKRIEQFASELSDTLLIVTADHGHIDSRNLCILDYPEIMNCLVRSFSLEPRTMNLFVKDEFKESFHELFRKTFGDKFLLLTRKEVLDCQLFGIGQNRPELDQMIGDFVALAVSDTSVTNTHFEAQKMPGMHAGLTQEEIKIPLIVVKK</sequence>
<dbReference type="Pfam" id="PF01663">
    <property type="entry name" value="Phosphodiest"/>
    <property type="match status" value="1"/>
</dbReference>
<name>A0A1H9FYD3_9SPIR</name>
<dbReference type="PANTHER" id="PTHR10151">
    <property type="entry name" value="ECTONUCLEOTIDE PYROPHOSPHATASE/PHOSPHODIESTERASE"/>
    <property type="match status" value="1"/>
</dbReference>
<dbReference type="EMBL" id="FOFU01000004">
    <property type="protein sequence ID" value="SEQ42887.1"/>
    <property type="molecule type" value="Genomic_DNA"/>
</dbReference>
<organism evidence="1 2">
    <name type="scientific">Treponema bryantii</name>
    <dbReference type="NCBI Taxonomy" id="163"/>
    <lineage>
        <taxon>Bacteria</taxon>
        <taxon>Pseudomonadati</taxon>
        <taxon>Spirochaetota</taxon>
        <taxon>Spirochaetia</taxon>
        <taxon>Spirochaetales</taxon>
        <taxon>Treponemataceae</taxon>
        <taxon>Treponema</taxon>
    </lineage>
</organism>
<dbReference type="GO" id="GO:0016787">
    <property type="term" value="F:hydrolase activity"/>
    <property type="evidence" value="ECO:0007669"/>
    <property type="project" value="UniProtKB-ARBA"/>
</dbReference>
<dbReference type="PANTHER" id="PTHR10151:SF120">
    <property type="entry name" value="BIS(5'-ADENOSYL)-TRIPHOSPHATASE"/>
    <property type="match status" value="1"/>
</dbReference>
<evidence type="ECO:0000313" key="1">
    <source>
        <dbReference type="EMBL" id="SEQ42887.1"/>
    </source>
</evidence>
<dbReference type="OrthoDB" id="502398at2"/>
<protein>
    <submittedName>
        <fullName evidence="1">Type I phosphodiesterase / nucleotide pyrophosphatase</fullName>
    </submittedName>
</protein>
<keyword evidence="2" id="KW-1185">Reference proteome</keyword>
<dbReference type="Gene3D" id="3.40.720.10">
    <property type="entry name" value="Alkaline Phosphatase, subunit A"/>
    <property type="match status" value="1"/>
</dbReference>
<dbReference type="AlphaFoldDB" id="A0A1H9FYD3"/>